<keyword evidence="4" id="KW-1185">Reference proteome</keyword>
<keyword evidence="1" id="KW-1133">Transmembrane helix</keyword>
<gene>
    <name evidence="3" type="ORF">ROA7450_04121</name>
</gene>
<accession>A0A1X7A9J6</accession>
<feature type="transmembrane region" description="Helical" evidence="1">
    <location>
        <begin position="54"/>
        <end position="74"/>
    </location>
</feature>
<feature type="transmembrane region" description="Helical" evidence="1">
    <location>
        <begin position="29"/>
        <end position="47"/>
    </location>
</feature>
<dbReference type="GO" id="GO:0004190">
    <property type="term" value="F:aspartic-type endopeptidase activity"/>
    <property type="evidence" value="ECO:0007669"/>
    <property type="project" value="InterPro"/>
</dbReference>
<evidence type="ECO:0000313" key="3">
    <source>
        <dbReference type="EMBL" id="SLN73348.1"/>
    </source>
</evidence>
<dbReference type="GO" id="GO:0016020">
    <property type="term" value="C:membrane"/>
    <property type="evidence" value="ECO:0007669"/>
    <property type="project" value="InterPro"/>
</dbReference>
<evidence type="ECO:0000259" key="2">
    <source>
        <dbReference type="Pfam" id="PF01478"/>
    </source>
</evidence>
<protein>
    <submittedName>
        <fullName evidence="3">Type IV leader peptidase family protein</fullName>
    </submittedName>
</protein>
<sequence length="156" mass="17149">MDLLPLVFVQPILFAAAVSDLRHLRISNKLSLMALGLFIVCCPFLPFDEVVSRLLYAGIIFVFGFSLFTFHIVGGGDVKILSALVLFIPSISLILFAYVFSACLLVGIVLMIGLRSFRPNFATDWASIQQGRTLPMGISIAMAAIFQLYFLLAVVQ</sequence>
<organism evidence="3 4">
    <name type="scientific">Roseovarius albus</name>
    <dbReference type="NCBI Taxonomy" id="1247867"/>
    <lineage>
        <taxon>Bacteria</taxon>
        <taxon>Pseudomonadati</taxon>
        <taxon>Pseudomonadota</taxon>
        <taxon>Alphaproteobacteria</taxon>
        <taxon>Rhodobacterales</taxon>
        <taxon>Roseobacteraceae</taxon>
        <taxon>Roseovarius</taxon>
    </lineage>
</organism>
<dbReference type="EMBL" id="FWFX01000022">
    <property type="protein sequence ID" value="SLN73348.1"/>
    <property type="molecule type" value="Genomic_DNA"/>
</dbReference>
<keyword evidence="1" id="KW-0472">Membrane</keyword>
<name>A0A1X7A9J6_9RHOB</name>
<feature type="transmembrane region" description="Helical" evidence="1">
    <location>
        <begin position="134"/>
        <end position="155"/>
    </location>
</feature>
<feature type="transmembrane region" description="Helical" evidence="1">
    <location>
        <begin position="80"/>
        <end position="113"/>
    </location>
</feature>
<dbReference type="InterPro" id="IPR000045">
    <property type="entry name" value="Prepilin_IV_endopep_pep"/>
</dbReference>
<dbReference type="AlphaFoldDB" id="A0A1X7A9J6"/>
<evidence type="ECO:0000313" key="4">
    <source>
        <dbReference type="Proteomes" id="UP000193061"/>
    </source>
</evidence>
<reference evidence="3 4" key="1">
    <citation type="submission" date="2017-03" db="EMBL/GenBank/DDBJ databases">
        <authorList>
            <person name="Afonso C.L."/>
            <person name="Miller P.J."/>
            <person name="Scott M.A."/>
            <person name="Spackman E."/>
            <person name="Goraichik I."/>
            <person name="Dimitrov K.M."/>
            <person name="Suarez D.L."/>
            <person name="Swayne D.E."/>
        </authorList>
    </citation>
    <scope>NUCLEOTIDE SEQUENCE [LARGE SCALE GENOMIC DNA]</scope>
    <source>
        <strain evidence="3 4">CECT 7450</strain>
    </source>
</reference>
<dbReference type="Gene3D" id="1.20.120.1220">
    <property type="match status" value="1"/>
</dbReference>
<proteinExistence type="predicted"/>
<dbReference type="Proteomes" id="UP000193061">
    <property type="component" value="Unassembled WGS sequence"/>
</dbReference>
<keyword evidence="1" id="KW-0812">Transmembrane</keyword>
<feature type="domain" description="Prepilin type IV endopeptidase peptidase" evidence="2">
    <location>
        <begin position="11"/>
        <end position="108"/>
    </location>
</feature>
<dbReference type="Pfam" id="PF01478">
    <property type="entry name" value="Peptidase_A24"/>
    <property type="match status" value="1"/>
</dbReference>
<evidence type="ECO:0000256" key="1">
    <source>
        <dbReference type="SAM" id="Phobius"/>
    </source>
</evidence>